<organism evidence="1 2">
    <name type="scientific">Daucus carota subsp. sativus</name>
    <name type="common">Carrot</name>
    <dbReference type="NCBI Taxonomy" id="79200"/>
    <lineage>
        <taxon>Eukaryota</taxon>
        <taxon>Viridiplantae</taxon>
        <taxon>Streptophyta</taxon>
        <taxon>Embryophyta</taxon>
        <taxon>Tracheophyta</taxon>
        <taxon>Spermatophyta</taxon>
        <taxon>Magnoliopsida</taxon>
        <taxon>eudicotyledons</taxon>
        <taxon>Gunneridae</taxon>
        <taxon>Pentapetalae</taxon>
        <taxon>asterids</taxon>
        <taxon>campanulids</taxon>
        <taxon>Apiales</taxon>
        <taxon>Apiaceae</taxon>
        <taxon>Apioideae</taxon>
        <taxon>Scandiceae</taxon>
        <taxon>Daucinae</taxon>
        <taxon>Daucus</taxon>
        <taxon>Daucus sect. Daucus</taxon>
    </lineage>
</organism>
<dbReference type="EMBL" id="CP093351">
    <property type="protein sequence ID" value="WOH15355.1"/>
    <property type="molecule type" value="Genomic_DNA"/>
</dbReference>
<dbReference type="FunFam" id="3.90.550.50:FF:000006">
    <property type="entry name" value="Fringe-related protein-like"/>
    <property type="match status" value="1"/>
</dbReference>
<accession>A0A175YG12</accession>
<dbReference type="Gramene" id="KZM82465">
    <property type="protein sequence ID" value="KZM82465"/>
    <property type="gene ID" value="DCAR_030034"/>
</dbReference>
<protein>
    <submittedName>
        <fullName evidence="1">Uncharacterized protein</fullName>
    </submittedName>
</protein>
<reference evidence="1" key="1">
    <citation type="journal article" date="2016" name="Nat. Genet.">
        <title>A high-quality carrot genome assembly provides new insights into carotenoid accumulation and asterid genome evolution.</title>
        <authorList>
            <person name="Iorizzo M."/>
            <person name="Ellison S."/>
            <person name="Senalik D."/>
            <person name="Zeng P."/>
            <person name="Satapoomin P."/>
            <person name="Huang J."/>
            <person name="Bowman M."/>
            <person name="Iovene M."/>
            <person name="Sanseverino W."/>
            <person name="Cavagnaro P."/>
            <person name="Yildiz M."/>
            <person name="Macko-Podgorni A."/>
            <person name="Moranska E."/>
            <person name="Grzebelus E."/>
            <person name="Grzebelus D."/>
            <person name="Ashrafi H."/>
            <person name="Zheng Z."/>
            <person name="Cheng S."/>
            <person name="Spooner D."/>
            <person name="Van Deynze A."/>
            <person name="Simon P."/>
        </authorList>
    </citation>
    <scope>NUCLEOTIDE SEQUENCE</scope>
    <source>
        <tissue evidence="1">Leaf</tissue>
    </source>
</reference>
<proteinExistence type="predicted"/>
<gene>
    <name evidence="1" type="ORF">DCAR_0934893</name>
</gene>
<evidence type="ECO:0000313" key="1">
    <source>
        <dbReference type="EMBL" id="WOH15355.1"/>
    </source>
</evidence>
<dbReference type="OMA" id="CHREPIM"/>
<dbReference type="Pfam" id="PF04646">
    <property type="entry name" value="DUF604"/>
    <property type="match status" value="1"/>
</dbReference>
<dbReference type="KEGG" id="dcr:108202264"/>
<dbReference type="OrthoDB" id="421979at2759"/>
<dbReference type="Proteomes" id="UP000077755">
    <property type="component" value="Chromosome 9"/>
</dbReference>
<dbReference type="InterPro" id="IPR006740">
    <property type="entry name" value="DUF604"/>
</dbReference>
<name>A0A175YG12_DAUCS</name>
<dbReference type="PANTHER" id="PTHR10811">
    <property type="entry name" value="FRINGE-RELATED"/>
    <property type="match status" value="1"/>
</dbReference>
<dbReference type="AlphaFoldDB" id="A0A175YG12"/>
<keyword evidence="2" id="KW-1185">Reference proteome</keyword>
<evidence type="ECO:0000313" key="2">
    <source>
        <dbReference type="Proteomes" id="UP000077755"/>
    </source>
</evidence>
<reference evidence="1" key="2">
    <citation type="submission" date="2022-03" db="EMBL/GenBank/DDBJ databases">
        <title>Draft title - Genomic analysis of global carrot germplasm unveils the trajectory of domestication and the origin of high carotenoid orange carrot.</title>
        <authorList>
            <person name="Iorizzo M."/>
            <person name="Ellison S."/>
            <person name="Senalik D."/>
            <person name="Macko-Podgorni A."/>
            <person name="Grzebelus D."/>
            <person name="Bostan H."/>
            <person name="Rolling W."/>
            <person name="Curaba J."/>
            <person name="Simon P."/>
        </authorList>
    </citation>
    <scope>NUCLEOTIDE SEQUENCE</scope>
    <source>
        <tissue evidence="1">Leaf</tissue>
    </source>
</reference>
<sequence>MKHMNGDLIKISDIFSFFMKSFVALCIIVSVSLVSYSAFWNHSQWHLCPDCQEQNFIATVTKFTQGPVSNETDISHVLFGIGGSAKTWNTRRHYSEVWWKSNVTRGFVWLDDAPDSTIKWPETSPPYRISEDTARFKYTSWYGSRSAIRIARIVKESYDLRLDGVRWFVLGDDDTVFFVENLLTVLRKYDHNQMYYIGGNSESVEQDLIHSYDMAYGGAGFAISYPLASELVRVLDGCIDRYASFYGSDQKIQGCISEIGVPLTKELGFHQVDLRGDAYGLLAAHPVAPLVSLHHLDYLQPIFPGLTRVGSVKKLVQPYNADPARILQPSFCYDLQKNWSVSIAWGYTVQLYPKLVTSKVMETAFRTFVSWRSWSHEPFTFNTRIMSSDPCQVPVIYFMDRVEASNETGQTVTRYVQAPKQGKLCERTEYTGAMNIQNVNVSADRLEPAIWNKAPRRQCCEIIEGGEEDLQVRVRDCQRWESVTPP</sequence>
<dbReference type="Gene3D" id="3.90.550.50">
    <property type="match status" value="1"/>
</dbReference>